<gene>
    <name evidence="3" type="ORF">ACFYU5_13685</name>
</gene>
<name>A0ABW6P219_9NOCA</name>
<evidence type="ECO:0000313" key="4">
    <source>
        <dbReference type="Proteomes" id="UP001601442"/>
    </source>
</evidence>
<reference evidence="3 4" key="1">
    <citation type="submission" date="2024-10" db="EMBL/GenBank/DDBJ databases">
        <title>The Natural Products Discovery Center: Release of the First 8490 Sequenced Strains for Exploring Actinobacteria Biosynthetic Diversity.</title>
        <authorList>
            <person name="Kalkreuter E."/>
            <person name="Kautsar S.A."/>
            <person name="Yang D."/>
            <person name="Bader C.D."/>
            <person name="Teijaro C.N."/>
            <person name="Fluegel L."/>
            <person name="Davis C.M."/>
            <person name="Simpson J.R."/>
            <person name="Lauterbach L."/>
            <person name="Steele A.D."/>
            <person name="Gui C."/>
            <person name="Meng S."/>
            <person name="Li G."/>
            <person name="Viehrig K."/>
            <person name="Ye F."/>
            <person name="Su P."/>
            <person name="Kiefer A.F."/>
            <person name="Nichols A."/>
            <person name="Cepeda A.J."/>
            <person name="Yan W."/>
            <person name="Fan B."/>
            <person name="Jiang Y."/>
            <person name="Adhikari A."/>
            <person name="Zheng C.-J."/>
            <person name="Schuster L."/>
            <person name="Cowan T.M."/>
            <person name="Smanski M.J."/>
            <person name="Chevrette M.G."/>
            <person name="De Carvalho L.P.S."/>
            <person name="Shen B."/>
        </authorList>
    </citation>
    <scope>NUCLEOTIDE SEQUENCE [LARGE SCALE GENOMIC DNA]</scope>
    <source>
        <strain evidence="3 4">NPDC004119</strain>
    </source>
</reference>
<organism evidence="3 4">
    <name type="scientific">Nocardia aobensis</name>
    <dbReference type="NCBI Taxonomy" id="257277"/>
    <lineage>
        <taxon>Bacteria</taxon>
        <taxon>Bacillati</taxon>
        <taxon>Actinomycetota</taxon>
        <taxon>Actinomycetes</taxon>
        <taxon>Mycobacteriales</taxon>
        <taxon>Nocardiaceae</taxon>
        <taxon>Nocardia</taxon>
    </lineage>
</organism>
<keyword evidence="4" id="KW-1185">Reference proteome</keyword>
<accession>A0ABW6P219</accession>
<evidence type="ECO:0000256" key="1">
    <source>
        <dbReference type="SAM" id="MobiDB-lite"/>
    </source>
</evidence>
<dbReference type="RefSeq" id="WP_387394019.1">
    <property type="nucleotide sequence ID" value="NZ_JBIAMT010000002.1"/>
</dbReference>
<keyword evidence="2" id="KW-0812">Transmembrane</keyword>
<sequence length="145" mass="14777">MIVILGLVILIAAVVAGVVGVVVNTGAGHALNGNFTAFGYHFTGSTGTLFLYGIVVGAVGMAGLSLLLAGSRRNARRANAARRELDATRRDAPIYYGPAATADAPHTTSQPVGGTASQPVGGTQPATPKRGLGRMFGRSRTVHHA</sequence>
<keyword evidence="2" id="KW-1133">Transmembrane helix</keyword>
<evidence type="ECO:0008006" key="5">
    <source>
        <dbReference type="Google" id="ProtNLM"/>
    </source>
</evidence>
<feature type="compositionally biased region" description="Polar residues" evidence="1">
    <location>
        <begin position="106"/>
        <end position="126"/>
    </location>
</feature>
<evidence type="ECO:0000256" key="2">
    <source>
        <dbReference type="SAM" id="Phobius"/>
    </source>
</evidence>
<evidence type="ECO:0000313" key="3">
    <source>
        <dbReference type="EMBL" id="MFF0497456.1"/>
    </source>
</evidence>
<dbReference type="Proteomes" id="UP001601442">
    <property type="component" value="Unassembled WGS sequence"/>
</dbReference>
<comment type="caution">
    <text evidence="3">The sequence shown here is derived from an EMBL/GenBank/DDBJ whole genome shotgun (WGS) entry which is preliminary data.</text>
</comment>
<feature type="transmembrane region" description="Helical" evidence="2">
    <location>
        <begin position="49"/>
        <end position="69"/>
    </location>
</feature>
<dbReference type="EMBL" id="JBIAMT010000002">
    <property type="protein sequence ID" value="MFF0497456.1"/>
    <property type="molecule type" value="Genomic_DNA"/>
</dbReference>
<proteinExistence type="predicted"/>
<keyword evidence="2" id="KW-0472">Membrane</keyword>
<protein>
    <recommendedName>
        <fullName evidence="5">Lipopolysaccharide assembly protein A domain-containing protein</fullName>
    </recommendedName>
</protein>
<feature type="region of interest" description="Disordered" evidence="1">
    <location>
        <begin position="96"/>
        <end position="145"/>
    </location>
</feature>